<keyword evidence="1" id="KW-0175">Coiled coil</keyword>
<evidence type="ECO:0000256" key="1">
    <source>
        <dbReference type="SAM" id="Coils"/>
    </source>
</evidence>
<gene>
    <name evidence="3" type="ORF">APHIGO_LOCUS10392</name>
</gene>
<sequence>MCTNATNPNQEQEELLLEQQKLTTELSELQEWINTRMAEQLKLYYVMVVNYDRMLTKLRTCKEELERNRTENARFKFTSQCLMDKINELTSSDDNKSEKVNNDNNQDKDKNPDADPLTAYMEMCTKKLIDEVSAYKEQVEKMSRELDDVNDQLAQSALTEDCLKRGLDNLTVLAEAERMRRDRDETELRKTVNQLMAELDKVQQEKDKLRSVEAKYSVEMMHNESAQDEALRTENARLQAKLGASGIVVATLQSKVFDLEKELAKQTSVMHVQQEQSQAPVLVIEGGSSTSLMLYQCNLSGDEHGASFLDLGRGDDQSTSCLLSIKYSGCTAAEDMTQSSSQSTNDDSRQPSCSLSCSQSSTVQEECSSETTAEPSLAEFRLNRLSYIIKKYESKHEDIS</sequence>
<evidence type="ECO:0000256" key="2">
    <source>
        <dbReference type="SAM" id="MobiDB-lite"/>
    </source>
</evidence>
<dbReference type="EMBL" id="OU899037">
    <property type="protein sequence ID" value="CAH1736707.1"/>
    <property type="molecule type" value="Genomic_DNA"/>
</dbReference>
<protein>
    <submittedName>
        <fullName evidence="3">Uncharacterized protein</fullName>
    </submittedName>
</protein>
<feature type="coiled-coil region" evidence="1">
    <location>
        <begin position="185"/>
        <end position="215"/>
    </location>
</feature>
<organism evidence="3 4">
    <name type="scientific">Aphis gossypii</name>
    <name type="common">Cotton aphid</name>
    <dbReference type="NCBI Taxonomy" id="80765"/>
    <lineage>
        <taxon>Eukaryota</taxon>
        <taxon>Metazoa</taxon>
        <taxon>Ecdysozoa</taxon>
        <taxon>Arthropoda</taxon>
        <taxon>Hexapoda</taxon>
        <taxon>Insecta</taxon>
        <taxon>Pterygota</taxon>
        <taxon>Neoptera</taxon>
        <taxon>Paraneoptera</taxon>
        <taxon>Hemiptera</taxon>
        <taxon>Sternorrhyncha</taxon>
        <taxon>Aphidomorpha</taxon>
        <taxon>Aphidoidea</taxon>
        <taxon>Aphididae</taxon>
        <taxon>Aphidini</taxon>
        <taxon>Aphis</taxon>
        <taxon>Aphis</taxon>
    </lineage>
</organism>
<evidence type="ECO:0000313" key="4">
    <source>
        <dbReference type="Proteomes" id="UP001154329"/>
    </source>
</evidence>
<keyword evidence="4" id="KW-1185">Reference proteome</keyword>
<reference evidence="3" key="1">
    <citation type="submission" date="2022-02" db="EMBL/GenBank/DDBJ databases">
        <authorList>
            <person name="King R."/>
        </authorList>
    </citation>
    <scope>NUCLEOTIDE SEQUENCE</scope>
</reference>
<proteinExistence type="predicted"/>
<reference evidence="3" key="2">
    <citation type="submission" date="2022-10" db="EMBL/GenBank/DDBJ databases">
        <authorList>
            <consortium name="ENA_rothamsted_submissions"/>
            <consortium name="culmorum"/>
            <person name="King R."/>
        </authorList>
    </citation>
    <scope>NUCLEOTIDE SEQUENCE</scope>
</reference>
<feature type="compositionally biased region" description="Basic and acidic residues" evidence="2">
    <location>
        <begin position="93"/>
        <end position="113"/>
    </location>
</feature>
<feature type="coiled-coil region" evidence="1">
    <location>
        <begin position="125"/>
        <end position="159"/>
    </location>
</feature>
<dbReference type="AlphaFoldDB" id="A0A9P0JCK9"/>
<name>A0A9P0JCK9_APHGO</name>
<feature type="region of interest" description="Disordered" evidence="2">
    <location>
        <begin position="89"/>
        <end position="116"/>
    </location>
</feature>
<dbReference type="Proteomes" id="UP001154329">
    <property type="component" value="Chromosome 4"/>
</dbReference>
<evidence type="ECO:0000313" key="3">
    <source>
        <dbReference type="EMBL" id="CAH1736707.1"/>
    </source>
</evidence>
<accession>A0A9P0JCK9</accession>